<dbReference type="EMBL" id="JAYXHS010000001">
    <property type="protein sequence ID" value="MEC5385618.1"/>
    <property type="molecule type" value="Genomic_DNA"/>
</dbReference>
<sequence>MPSRLLPTICALSLVLGAAGCVSSKAGDVYSRDEARRVMTFREGVLVGIKEVRLEGTKSAVGAGAGAVVGGVAGSAVGQGKGSVVAAVLGAVAGGVAGAAAEEGLTREKALELTVRLDNGESLIIVQGIGDDKFKEGERVRVVNSSGTMRVTH</sequence>
<evidence type="ECO:0000256" key="2">
    <source>
        <dbReference type="ARBA" id="ARBA00022729"/>
    </source>
</evidence>
<gene>
    <name evidence="8" type="ORF">VVD49_07770</name>
</gene>
<dbReference type="InterPro" id="IPR051407">
    <property type="entry name" value="Bact_OM_lipoprot/Surf_antigen"/>
</dbReference>
<keyword evidence="9" id="KW-1185">Reference proteome</keyword>
<evidence type="ECO:0000256" key="5">
    <source>
        <dbReference type="ARBA" id="ARBA00023288"/>
    </source>
</evidence>
<evidence type="ECO:0000256" key="4">
    <source>
        <dbReference type="ARBA" id="ARBA00023139"/>
    </source>
</evidence>
<dbReference type="RefSeq" id="WP_327598569.1">
    <property type="nucleotide sequence ID" value="NZ_JAYXHS010000001.1"/>
</dbReference>
<accession>A0ABU6K3H9</accession>
<reference evidence="8 9" key="1">
    <citation type="submission" date="2024-01" db="EMBL/GenBank/DDBJ databases">
        <title>Uliginosibacterium soil sp. nov.</title>
        <authorList>
            <person name="Lv Y."/>
        </authorList>
    </citation>
    <scope>NUCLEOTIDE SEQUENCE [LARGE SCALE GENOMIC DNA]</scope>
    <source>
        <strain evidence="8 9">H3</strain>
    </source>
</reference>
<feature type="signal peptide" evidence="6">
    <location>
        <begin position="1"/>
        <end position="26"/>
    </location>
</feature>
<dbReference type="InterPro" id="IPR008816">
    <property type="entry name" value="Gly_zipper_2TM_dom"/>
</dbReference>
<keyword evidence="2 6" id="KW-0732">Signal</keyword>
<organism evidence="8 9">
    <name type="scientific">Uliginosibacterium silvisoli</name>
    <dbReference type="NCBI Taxonomy" id="3114758"/>
    <lineage>
        <taxon>Bacteria</taxon>
        <taxon>Pseudomonadati</taxon>
        <taxon>Pseudomonadota</taxon>
        <taxon>Betaproteobacteria</taxon>
        <taxon>Rhodocyclales</taxon>
        <taxon>Zoogloeaceae</taxon>
        <taxon>Uliginosibacterium</taxon>
    </lineage>
</organism>
<dbReference type="Proteomes" id="UP001331561">
    <property type="component" value="Unassembled WGS sequence"/>
</dbReference>
<evidence type="ECO:0000256" key="3">
    <source>
        <dbReference type="ARBA" id="ARBA00023136"/>
    </source>
</evidence>
<keyword evidence="4" id="KW-0564">Palmitate</keyword>
<evidence type="ECO:0000313" key="8">
    <source>
        <dbReference type="EMBL" id="MEC5385618.1"/>
    </source>
</evidence>
<feature type="domain" description="Glycine zipper 2TM" evidence="7">
    <location>
        <begin position="62"/>
        <end position="101"/>
    </location>
</feature>
<comment type="caution">
    <text evidence="8">The sequence shown here is derived from an EMBL/GenBank/DDBJ whole genome shotgun (WGS) entry which is preliminary data.</text>
</comment>
<keyword evidence="3" id="KW-0472">Membrane</keyword>
<proteinExistence type="predicted"/>
<dbReference type="PROSITE" id="PS51257">
    <property type="entry name" value="PROKAR_LIPOPROTEIN"/>
    <property type="match status" value="1"/>
</dbReference>
<keyword evidence="5" id="KW-0449">Lipoprotein</keyword>
<dbReference type="PANTHER" id="PTHR35603:SF1">
    <property type="entry name" value="OUTER MEMBRANE LIPOPROTEIN SLYB"/>
    <property type="match status" value="1"/>
</dbReference>
<feature type="chain" id="PRO_5046316142" evidence="6">
    <location>
        <begin position="27"/>
        <end position="153"/>
    </location>
</feature>
<evidence type="ECO:0000313" key="9">
    <source>
        <dbReference type="Proteomes" id="UP001331561"/>
    </source>
</evidence>
<evidence type="ECO:0000259" key="7">
    <source>
        <dbReference type="Pfam" id="PF05433"/>
    </source>
</evidence>
<dbReference type="Pfam" id="PF05433">
    <property type="entry name" value="Rick_17kDa_Anti"/>
    <property type="match status" value="1"/>
</dbReference>
<dbReference type="PANTHER" id="PTHR35603">
    <property type="match status" value="1"/>
</dbReference>
<protein>
    <submittedName>
        <fullName evidence="8">Glycine zipper 2TM domain-containing protein</fullName>
    </submittedName>
</protein>
<evidence type="ECO:0000256" key="1">
    <source>
        <dbReference type="ARBA" id="ARBA00004459"/>
    </source>
</evidence>
<name>A0ABU6K3H9_9RHOO</name>
<evidence type="ECO:0000256" key="6">
    <source>
        <dbReference type="SAM" id="SignalP"/>
    </source>
</evidence>
<comment type="subcellular location">
    <subcellularLocation>
        <location evidence="1">Cell outer membrane</location>
        <topology evidence="1">Lipid-anchor</topology>
    </subcellularLocation>
</comment>